<dbReference type="Proteomes" id="UP000789405">
    <property type="component" value="Unassembled WGS sequence"/>
</dbReference>
<sequence>MQCSYKYKKLYHSPSFNDWPKNLKEAVILFKKPEAEHLNVNDSVQETVVIIKNNEKEPIYISNNNNKLKSLDTTKKQG</sequence>
<dbReference type="EMBL" id="CAJVPY010009728">
    <property type="protein sequence ID" value="CAG8711861.1"/>
    <property type="molecule type" value="Genomic_DNA"/>
</dbReference>
<reference evidence="1" key="1">
    <citation type="submission" date="2021-06" db="EMBL/GenBank/DDBJ databases">
        <authorList>
            <person name="Kallberg Y."/>
            <person name="Tangrot J."/>
            <person name="Rosling A."/>
        </authorList>
    </citation>
    <scope>NUCLEOTIDE SEQUENCE</scope>
    <source>
        <strain evidence="1">MA453B</strain>
    </source>
</reference>
<organism evidence="1 2">
    <name type="scientific">Dentiscutata erythropus</name>
    <dbReference type="NCBI Taxonomy" id="1348616"/>
    <lineage>
        <taxon>Eukaryota</taxon>
        <taxon>Fungi</taxon>
        <taxon>Fungi incertae sedis</taxon>
        <taxon>Mucoromycota</taxon>
        <taxon>Glomeromycotina</taxon>
        <taxon>Glomeromycetes</taxon>
        <taxon>Diversisporales</taxon>
        <taxon>Gigasporaceae</taxon>
        <taxon>Dentiscutata</taxon>
    </lineage>
</organism>
<gene>
    <name evidence="1" type="ORF">DERYTH_LOCUS13650</name>
</gene>
<name>A0A9N9N8V2_9GLOM</name>
<accession>A0A9N9N8V2</accession>
<comment type="caution">
    <text evidence="1">The sequence shown here is derived from an EMBL/GenBank/DDBJ whole genome shotgun (WGS) entry which is preliminary data.</text>
</comment>
<keyword evidence="2" id="KW-1185">Reference proteome</keyword>
<evidence type="ECO:0000313" key="1">
    <source>
        <dbReference type="EMBL" id="CAG8711861.1"/>
    </source>
</evidence>
<evidence type="ECO:0000313" key="2">
    <source>
        <dbReference type="Proteomes" id="UP000789405"/>
    </source>
</evidence>
<protein>
    <submittedName>
        <fullName evidence="1">12605_t:CDS:1</fullName>
    </submittedName>
</protein>
<dbReference type="OrthoDB" id="10452869at2759"/>
<proteinExistence type="predicted"/>
<dbReference type="AlphaFoldDB" id="A0A9N9N8V2"/>
<feature type="non-terminal residue" evidence="1">
    <location>
        <position position="78"/>
    </location>
</feature>